<feature type="transmembrane region" description="Helical" evidence="4">
    <location>
        <begin position="34"/>
        <end position="54"/>
    </location>
</feature>
<proteinExistence type="predicted"/>
<keyword evidence="1" id="KW-0805">Transcription regulation</keyword>
<protein>
    <submittedName>
        <fullName evidence="6">LuxR family transcriptional regulator</fullName>
    </submittedName>
</protein>
<dbReference type="InterPro" id="IPR000792">
    <property type="entry name" value="Tscrpt_reg_LuxR_C"/>
</dbReference>
<feature type="transmembrane region" description="Helical" evidence="4">
    <location>
        <begin position="85"/>
        <end position="108"/>
    </location>
</feature>
<dbReference type="PANTHER" id="PTHR44688:SF16">
    <property type="entry name" value="DNA-BINDING TRANSCRIPTIONAL ACTIVATOR DEVR_DOSR"/>
    <property type="match status" value="1"/>
</dbReference>
<dbReference type="Gene3D" id="1.10.10.10">
    <property type="entry name" value="Winged helix-like DNA-binding domain superfamily/Winged helix DNA-binding domain"/>
    <property type="match status" value="1"/>
</dbReference>
<dbReference type="Pfam" id="PF00196">
    <property type="entry name" value="GerE"/>
    <property type="match status" value="1"/>
</dbReference>
<dbReference type="PROSITE" id="PS50043">
    <property type="entry name" value="HTH_LUXR_2"/>
    <property type="match status" value="1"/>
</dbReference>
<feature type="domain" description="HTH luxR-type" evidence="5">
    <location>
        <begin position="204"/>
        <end position="269"/>
    </location>
</feature>
<organism evidence="6">
    <name type="scientific">Muribaculaceae bacterium Z82</name>
    <dbReference type="NCBI Taxonomy" id="2304548"/>
    <lineage>
        <taxon>Bacteria</taxon>
        <taxon>Pseudomonadati</taxon>
        <taxon>Bacteroidota</taxon>
        <taxon>Bacteroidia</taxon>
        <taxon>Bacteroidales</taxon>
        <taxon>Muribaculaceae</taxon>
    </lineage>
</organism>
<dbReference type="GO" id="GO:0003677">
    <property type="term" value="F:DNA binding"/>
    <property type="evidence" value="ECO:0007669"/>
    <property type="project" value="UniProtKB-KW"/>
</dbReference>
<dbReference type="CDD" id="cd06170">
    <property type="entry name" value="LuxR_C_like"/>
    <property type="match status" value="1"/>
</dbReference>
<dbReference type="GO" id="GO:0006355">
    <property type="term" value="P:regulation of DNA-templated transcription"/>
    <property type="evidence" value="ECO:0007669"/>
    <property type="project" value="InterPro"/>
</dbReference>
<dbReference type="EMBL" id="QWKH01000096">
    <property type="protein sequence ID" value="NBI35280.1"/>
    <property type="molecule type" value="Genomic_DNA"/>
</dbReference>
<dbReference type="InterPro" id="IPR016032">
    <property type="entry name" value="Sig_transdc_resp-reg_C-effctor"/>
</dbReference>
<dbReference type="SMART" id="SM00421">
    <property type="entry name" value="HTH_LUXR"/>
    <property type="match status" value="1"/>
</dbReference>
<dbReference type="InterPro" id="IPR036388">
    <property type="entry name" value="WH-like_DNA-bd_sf"/>
</dbReference>
<name>A0A7C9JEI4_9BACT</name>
<keyword evidence="3" id="KW-0804">Transcription</keyword>
<sequence>MLVSLESVVLVADLMLAVVPVCLNHEFLYGPVPVPAALAAGLTLLLAAMTYALSRRPESRLTSLWIGGMLLLIVAYFAFPFHSPGGFSLALASTGRLMVFAFALLVLLRSVGSSPHSATLPLTAALFAVSLGALVSDVAAIAIQSSPNYVHTEFRSFAVIFLGATALLLMVSLVLLPHINTVGNANAQTSQPLQPQTVAQRCAALSAAYELTPRESEIVELLAHGHNTPYIEQELVLAKSTVKTHIKHIYKKCGVSSRQELLSLLSNPADNR</sequence>
<evidence type="ECO:0000256" key="4">
    <source>
        <dbReference type="SAM" id="Phobius"/>
    </source>
</evidence>
<reference evidence="6" key="1">
    <citation type="submission" date="2018-08" db="EMBL/GenBank/DDBJ databases">
        <title>Murine metabolic-syndrome-specific gut microbial biobank.</title>
        <authorList>
            <person name="Liu C."/>
        </authorList>
    </citation>
    <scope>NUCLEOTIDE SEQUENCE [LARGE SCALE GENOMIC DNA]</scope>
    <source>
        <strain evidence="6">Z82</strain>
    </source>
</reference>
<comment type="caution">
    <text evidence="6">The sequence shown here is derived from an EMBL/GenBank/DDBJ whole genome shotgun (WGS) entry which is preliminary data.</text>
</comment>
<evidence type="ECO:0000259" key="5">
    <source>
        <dbReference type="PROSITE" id="PS50043"/>
    </source>
</evidence>
<feature type="transmembrane region" description="Helical" evidence="4">
    <location>
        <begin position="61"/>
        <end position="79"/>
    </location>
</feature>
<evidence type="ECO:0000256" key="3">
    <source>
        <dbReference type="ARBA" id="ARBA00023163"/>
    </source>
</evidence>
<gene>
    <name evidence="6" type="ORF">D1639_09635</name>
</gene>
<feature type="transmembrane region" description="Helical" evidence="4">
    <location>
        <begin position="155"/>
        <end position="176"/>
    </location>
</feature>
<dbReference type="AlphaFoldDB" id="A0A7C9JEI4"/>
<keyword evidence="2" id="KW-0238">DNA-binding</keyword>
<dbReference type="SUPFAM" id="SSF46894">
    <property type="entry name" value="C-terminal effector domain of the bipartite response regulators"/>
    <property type="match status" value="1"/>
</dbReference>
<accession>A0A7C9JEI4</accession>
<dbReference type="PANTHER" id="PTHR44688">
    <property type="entry name" value="DNA-BINDING TRANSCRIPTIONAL ACTIVATOR DEVR_DOSR"/>
    <property type="match status" value="1"/>
</dbReference>
<keyword evidence="4" id="KW-0472">Membrane</keyword>
<evidence type="ECO:0000313" key="6">
    <source>
        <dbReference type="EMBL" id="NBI35280.1"/>
    </source>
</evidence>
<evidence type="ECO:0000256" key="2">
    <source>
        <dbReference type="ARBA" id="ARBA00023125"/>
    </source>
</evidence>
<feature type="transmembrane region" description="Helical" evidence="4">
    <location>
        <begin position="120"/>
        <end position="143"/>
    </location>
</feature>
<keyword evidence="4" id="KW-0812">Transmembrane</keyword>
<dbReference type="PRINTS" id="PR00038">
    <property type="entry name" value="HTHLUXR"/>
</dbReference>
<keyword evidence="4" id="KW-1133">Transmembrane helix</keyword>
<evidence type="ECO:0000256" key="1">
    <source>
        <dbReference type="ARBA" id="ARBA00023015"/>
    </source>
</evidence>